<dbReference type="GO" id="GO:0042597">
    <property type="term" value="C:periplasmic space"/>
    <property type="evidence" value="ECO:0007669"/>
    <property type="project" value="UniProtKB-SubCell"/>
</dbReference>
<dbReference type="SUPFAM" id="SSF53850">
    <property type="entry name" value="Periplasmic binding protein-like II"/>
    <property type="match status" value="1"/>
</dbReference>
<feature type="domain" description="SsuA/THI5-like" evidence="4">
    <location>
        <begin position="48"/>
        <end position="249"/>
    </location>
</feature>
<sequence>MPAFSPPRPARRRLLRRLAAASLLPWLGGCQNQAPLAVASHAWPGYEMMFLAKSEGWLPSEAIRLFETSSASQSIAALAQGQVQAAALTLDEVLRARAEGQALTVVLVFDISAGADVVLARPAIRRLADLRGKVIGAETSALGALVLTKVLNLAGLQASDVEIRQISMEGHLDAWRSGQLDALVCYEPTASRVLAAGAHRLIDSRQFPETIFDVLAIRQDAAERHAEAVKTLIGAHFRGLRQLRQNPQDTAYRIGSHLGLPGDDALQAFHGLHLPGLAQNKSLLAASGRLAAAGRELSSLMLAGGLLSKADDLHGLISDAYLPDSESP</sequence>
<dbReference type="STRING" id="281362.AT959_14645"/>
<evidence type="ECO:0000259" key="4">
    <source>
        <dbReference type="Pfam" id="PF09084"/>
    </source>
</evidence>
<dbReference type="Proteomes" id="UP000070186">
    <property type="component" value="Unassembled WGS sequence"/>
</dbReference>
<dbReference type="Gene3D" id="3.40.190.10">
    <property type="entry name" value="Periplasmic binding protein-like II"/>
    <property type="match status" value="2"/>
</dbReference>
<name>A0A133XI03_9RHOO</name>
<dbReference type="PANTHER" id="PTHR30024">
    <property type="entry name" value="ALIPHATIC SULFONATES-BINDING PROTEIN-RELATED"/>
    <property type="match status" value="1"/>
</dbReference>
<evidence type="ECO:0000313" key="6">
    <source>
        <dbReference type="Proteomes" id="UP000070186"/>
    </source>
</evidence>
<comment type="similarity">
    <text evidence="2">Belongs to the bacterial solute-binding protein SsuA/TauA family.</text>
</comment>
<keyword evidence="3" id="KW-0732">Signal</keyword>
<dbReference type="Pfam" id="PF09084">
    <property type="entry name" value="NMT1"/>
    <property type="match status" value="1"/>
</dbReference>
<accession>A0A133XI03</accession>
<reference evidence="5 6" key="1">
    <citation type="submission" date="2015-12" db="EMBL/GenBank/DDBJ databases">
        <title>Nitrous oxide reduction kinetics distinguish bacteria harboring typical versus atypical NosZ.</title>
        <authorList>
            <person name="Yoon S."/>
            <person name="Nissen S."/>
            <person name="Park D."/>
            <person name="Sanford R.A."/>
            <person name="Loeffler F.E."/>
        </authorList>
    </citation>
    <scope>NUCLEOTIDE SEQUENCE [LARGE SCALE GENOMIC DNA]</scope>
    <source>
        <strain evidence="5 6">ATCC BAA-841</strain>
    </source>
</reference>
<evidence type="ECO:0000256" key="2">
    <source>
        <dbReference type="ARBA" id="ARBA00010742"/>
    </source>
</evidence>
<keyword evidence="6" id="KW-1185">Reference proteome</keyword>
<dbReference type="PANTHER" id="PTHR30024:SF47">
    <property type="entry name" value="TAURINE-BINDING PERIPLASMIC PROTEIN"/>
    <property type="match status" value="1"/>
</dbReference>
<comment type="subcellular location">
    <subcellularLocation>
        <location evidence="1">Periplasm</location>
    </subcellularLocation>
</comment>
<dbReference type="AlphaFoldDB" id="A0A133XI03"/>
<dbReference type="InterPro" id="IPR015168">
    <property type="entry name" value="SsuA/THI5"/>
</dbReference>
<dbReference type="EMBL" id="LODL01000021">
    <property type="protein sequence ID" value="KXB30561.1"/>
    <property type="molecule type" value="Genomic_DNA"/>
</dbReference>
<evidence type="ECO:0000256" key="3">
    <source>
        <dbReference type="ARBA" id="ARBA00022729"/>
    </source>
</evidence>
<dbReference type="PROSITE" id="PS51318">
    <property type="entry name" value="TAT"/>
    <property type="match status" value="1"/>
</dbReference>
<organism evidence="5 6">
    <name type="scientific">Dechloromonas denitrificans</name>
    <dbReference type="NCBI Taxonomy" id="281362"/>
    <lineage>
        <taxon>Bacteria</taxon>
        <taxon>Pseudomonadati</taxon>
        <taxon>Pseudomonadota</taxon>
        <taxon>Betaproteobacteria</taxon>
        <taxon>Rhodocyclales</taxon>
        <taxon>Azonexaceae</taxon>
        <taxon>Dechloromonas</taxon>
    </lineage>
</organism>
<dbReference type="RefSeq" id="WP_066884304.1">
    <property type="nucleotide sequence ID" value="NZ_LODL01000021.1"/>
</dbReference>
<gene>
    <name evidence="5" type="ORF">AT959_14645</name>
</gene>
<dbReference type="InterPro" id="IPR006311">
    <property type="entry name" value="TAT_signal"/>
</dbReference>
<comment type="caution">
    <text evidence="5">The sequence shown here is derived from an EMBL/GenBank/DDBJ whole genome shotgun (WGS) entry which is preliminary data.</text>
</comment>
<proteinExistence type="inferred from homology"/>
<evidence type="ECO:0000256" key="1">
    <source>
        <dbReference type="ARBA" id="ARBA00004418"/>
    </source>
</evidence>
<evidence type="ECO:0000313" key="5">
    <source>
        <dbReference type="EMBL" id="KXB30561.1"/>
    </source>
</evidence>
<protein>
    <recommendedName>
        <fullName evidence="4">SsuA/THI5-like domain-containing protein</fullName>
    </recommendedName>
</protein>